<dbReference type="SMART" id="SM00387">
    <property type="entry name" value="HATPase_c"/>
    <property type="match status" value="1"/>
</dbReference>
<dbReference type="CDD" id="cd00082">
    <property type="entry name" value="HisKA"/>
    <property type="match status" value="1"/>
</dbReference>
<accession>A0A5B9MGZ8</accession>
<organism evidence="16 17">
    <name type="scientific">Stieleria maiorica</name>
    <dbReference type="NCBI Taxonomy" id="2795974"/>
    <lineage>
        <taxon>Bacteria</taxon>
        <taxon>Pseudomonadati</taxon>
        <taxon>Planctomycetota</taxon>
        <taxon>Planctomycetia</taxon>
        <taxon>Pirellulales</taxon>
        <taxon>Pirellulaceae</taxon>
        <taxon>Stieleria</taxon>
    </lineage>
</organism>
<dbReference type="PANTHER" id="PTHR43065:SF10">
    <property type="entry name" value="PEROXIDE STRESS-ACTIVATED HISTIDINE KINASE MAK3"/>
    <property type="match status" value="1"/>
</dbReference>
<feature type="domain" description="Histidine kinase" evidence="15">
    <location>
        <begin position="349"/>
        <end position="566"/>
    </location>
</feature>
<evidence type="ECO:0000256" key="5">
    <source>
        <dbReference type="ARBA" id="ARBA00022553"/>
    </source>
</evidence>
<sequence>MMSTQSVSSPVIGGLAEGKKLGLASHLILIGALAAVYYATARAGLLFAIPPGNATAVWPPSGIALGGLLLGGLSITPGIWIGSFLVNTGTGVSPVTAGIIATGNTAAALVAFALCRRFLSLDAPFRRAACGFRLFAIAAVACLLAATLGSGSLAINGYISEGQFGSNWSTWWLGDLAGVMLLSPLFMLFGARHQSQVPSHALFGALVSLVVLGVISLAIFGSWLPEEFSEGLLYLPLIALFWLLLRFPPIVVFGGNLLIAVIAVHYTSRGSGPFATEVVANSLFELQFFMTVYALTTLALIGVLSSQREAENRESQLAAKVKADEAMRKKESELAHVARLATMGELVAGIAHEVNQPLYAIANYAAASESMLASCDVRQNDRLCDLNRQISDQAVRAGEIIRRMRGFVKKSGDQRTVFSISDAVDEACSLLDAEARLQTIAVNAHPESTVPVCVCADRIQIEQVFINLIRNAIDAMGESDGDKRVVTVRTVVVENEVQVSVIDRGIGITQSSLTDVFAPFFTTKQNGMGMGLAISRTIVEAHGGRIWASPGTDDGAVFTVALPIDKSGADGR</sequence>
<evidence type="ECO:0000256" key="9">
    <source>
        <dbReference type="ARBA" id="ARBA00022777"/>
    </source>
</evidence>
<keyword evidence="12" id="KW-0902">Two-component regulatory system</keyword>
<evidence type="ECO:0000313" key="17">
    <source>
        <dbReference type="Proteomes" id="UP000321353"/>
    </source>
</evidence>
<dbReference type="Pfam" id="PF00512">
    <property type="entry name" value="HisKA"/>
    <property type="match status" value="1"/>
</dbReference>
<keyword evidence="5" id="KW-0597">Phosphoprotein</keyword>
<feature type="transmembrane region" description="Helical" evidence="14">
    <location>
        <begin position="201"/>
        <end position="222"/>
    </location>
</feature>
<dbReference type="InterPro" id="IPR003661">
    <property type="entry name" value="HisK_dim/P_dom"/>
</dbReference>
<keyword evidence="17" id="KW-1185">Reference proteome</keyword>
<evidence type="ECO:0000256" key="14">
    <source>
        <dbReference type="SAM" id="Phobius"/>
    </source>
</evidence>
<feature type="transmembrane region" description="Helical" evidence="14">
    <location>
        <begin position="27"/>
        <end position="49"/>
    </location>
</feature>
<feature type="transmembrane region" description="Helical" evidence="14">
    <location>
        <begin position="286"/>
        <end position="304"/>
    </location>
</feature>
<evidence type="ECO:0000256" key="2">
    <source>
        <dbReference type="ARBA" id="ARBA00004651"/>
    </source>
</evidence>
<evidence type="ECO:0000313" key="16">
    <source>
        <dbReference type="EMBL" id="QEF98357.1"/>
    </source>
</evidence>
<evidence type="ECO:0000256" key="8">
    <source>
        <dbReference type="ARBA" id="ARBA00022741"/>
    </source>
</evidence>
<keyword evidence="10" id="KW-0067">ATP-binding</keyword>
<reference evidence="16 17" key="1">
    <citation type="submission" date="2019-02" db="EMBL/GenBank/DDBJ databases">
        <title>Planctomycetal bacteria perform biofilm scaping via a novel small molecule.</title>
        <authorList>
            <person name="Jeske O."/>
            <person name="Boedeker C."/>
            <person name="Wiegand S."/>
            <person name="Breitling P."/>
            <person name="Kallscheuer N."/>
            <person name="Jogler M."/>
            <person name="Rohde M."/>
            <person name="Petersen J."/>
            <person name="Medema M.H."/>
            <person name="Surup F."/>
            <person name="Jogler C."/>
        </authorList>
    </citation>
    <scope>NUCLEOTIDE SEQUENCE [LARGE SCALE GENOMIC DNA]</scope>
    <source>
        <strain evidence="16 17">Mal15</strain>
    </source>
</reference>
<dbReference type="GO" id="GO:0005524">
    <property type="term" value="F:ATP binding"/>
    <property type="evidence" value="ECO:0007669"/>
    <property type="project" value="UniProtKB-KW"/>
</dbReference>
<dbReference type="InterPro" id="IPR004358">
    <property type="entry name" value="Sig_transdc_His_kin-like_C"/>
</dbReference>
<keyword evidence="13 14" id="KW-0472">Membrane</keyword>
<keyword evidence="11 14" id="KW-1133">Transmembrane helix</keyword>
<evidence type="ECO:0000259" key="15">
    <source>
        <dbReference type="PROSITE" id="PS50109"/>
    </source>
</evidence>
<dbReference type="RefSeq" id="WP_167546740.1">
    <property type="nucleotide sequence ID" value="NZ_CP036264.1"/>
</dbReference>
<proteinExistence type="predicted"/>
<dbReference type="EC" id="2.7.13.3" evidence="3"/>
<feature type="transmembrane region" description="Helical" evidence="14">
    <location>
        <begin position="171"/>
        <end position="189"/>
    </location>
</feature>
<dbReference type="Proteomes" id="UP000321353">
    <property type="component" value="Chromosome"/>
</dbReference>
<comment type="catalytic activity">
    <reaction evidence="1">
        <text>ATP + protein L-histidine = ADP + protein N-phospho-L-histidine.</text>
        <dbReference type="EC" id="2.7.13.3"/>
    </reaction>
</comment>
<name>A0A5B9MGZ8_9BACT</name>
<protein>
    <recommendedName>
        <fullName evidence="3">histidine kinase</fullName>
        <ecNumber evidence="3">2.7.13.3</ecNumber>
    </recommendedName>
</protein>
<evidence type="ECO:0000256" key="3">
    <source>
        <dbReference type="ARBA" id="ARBA00012438"/>
    </source>
</evidence>
<feature type="transmembrane region" description="Helical" evidence="14">
    <location>
        <begin position="92"/>
        <end position="114"/>
    </location>
</feature>
<dbReference type="InterPro" id="IPR003594">
    <property type="entry name" value="HATPase_dom"/>
</dbReference>
<dbReference type="Pfam" id="PF02518">
    <property type="entry name" value="HATPase_c"/>
    <property type="match status" value="1"/>
</dbReference>
<keyword evidence="4" id="KW-1003">Cell membrane</keyword>
<keyword evidence="7 14" id="KW-0812">Transmembrane</keyword>
<dbReference type="KEGG" id="smam:Mal15_24090"/>
<dbReference type="Gene3D" id="1.10.287.130">
    <property type="match status" value="1"/>
</dbReference>
<evidence type="ECO:0000256" key="1">
    <source>
        <dbReference type="ARBA" id="ARBA00000085"/>
    </source>
</evidence>
<gene>
    <name evidence="16" type="primary">fixL_2</name>
    <name evidence="16" type="ORF">Mal15_24090</name>
</gene>
<dbReference type="GO" id="GO:0005886">
    <property type="term" value="C:plasma membrane"/>
    <property type="evidence" value="ECO:0007669"/>
    <property type="project" value="UniProtKB-SubCell"/>
</dbReference>
<dbReference type="PANTHER" id="PTHR43065">
    <property type="entry name" value="SENSOR HISTIDINE KINASE"/>
    <property type="match status" value="1"/>
</dbReference>
<evidence type="ECO:0000256" key="12">
    <source>
        <dbReference type="ARBA" id="ARBA00023012"/>
    </source>
</evidence>
<evidence type="ECO:0000256" key="11">
    <source>
        <dbReference type="ARBA" id="ARBA00022989"/>
    </source>
</evidence>
<evidence type="ECO:0000256" key="6">
    <source>
        <dbReference type="ARBA" id="ARBA00022679"/>
    </source>
</evidence>
<feature type="transmembrane region" description="Helical" evidence="14">
    <location>
        <begin position="250"/>
        <end position="266"/>
    </location>
</feature>
<dbReference type="SUPFAM" id="SSF47384">
    <property type="entry name" value="Homodimeric domain of signal transducing histidine kinase"/>
    <property type="match status" value="1"/>
</dbReference>
<dbReference type="InterPro" id="IPR005467">
    <property type="entry name" value="His_kinase_dom"/>
</dbReference>
<keyword evidence="6 16" id="KW-0808">Transferase</keyword>
<evidence type="ECO:0000256" key="7">
    <source>
        <dbReference type="ARBA" id="ARBA00022692"/>
    </source>
</evidence>
<dbReference type="InterPro" id="IPR036890">
    <property type="entry name" value="HATPase_C_sf"/>
</dbReference>
<comment type="subcellular location">
    <subcellularLocation>
        <location evidence="2">Cell membrane</location>
        <topology evidence="2">Multi-pass membrane protein</topology>
    </subcellularLocation>
</comment>
<evidence type="ECO:0000256" key="10">
    <source>
        <dbReference type="ARBA" id="ARBA00022840"/>
    </source>
</evidence>
<dbReference type="GO" id="GO:0000155">
    <property type="term" value="F:phosphorelay sensor kinase activity"/>
    <property type="evidence" value="ECO:0007669"/>
    <property type="project" value="InterPro"/>
</dbReference>
<feature type="transmembrane region" description="Helical" evidence="14">
    <location>
        <begin position="134"/>
        <end position="159"/>
    </location>
</feature>
<dbReference type="InterPro" id="IPR007895">
    <property type="entry name" value="MASE1"/>
</dbReference>
<dbReference type="InterPro" id="IPR036097">
    <property type="entry name" value="HisK_dim/P_sf"/>
</dbReference>
<keyword evidence="8" id="KW-0547">Nucleotide-binding</keyword>
<dbReference type="EMBL" id="CP036264">
    <property type="protein sequence ID" value="QEF98357.1"/>
    <property type="molecule type" value="Genomic_DNA"/>
</dbReference>
<dbReference type="Pfam" id="PF05231">
    <property type="entry name" value="MASE1"/>
    <property type="match status" value="1"/>
</dbReference>
<feature type="transmembrane region" description="Helical" evidence="14">
    <location>
        <begin position="61"/>
        <end position="86"/>
    </location>
</feature>
<dbReference type="PRINTS" id="PR00344">
    <property type="entry name" value="BCTRLSENSOR"/>
</dbReference>
<dbReference type="AlphaFoldDB" id="A0A5B9MGZ8"/>
<dbReference type="PROSITE" id="PS50109">
    <property type="entry name" value="HIS_KIN"/>
    <property type="match status" value="1"/>
</dbReference>
<keyword evidence="9" id="KW-0418">Kinase</keyword>
<dbReference type="SUPFAM" id="SSF55874">
    <property type="entry name" value="ATPase domain of HSP90 chaperone/DNA topoisomerase II/histidine kinase"/>
    <property type="match status" value="1"/>
</dbReference>
<evidence type="ECO:0000256" key="4">
    <source>
        <dbReference type="ARBA" id="ARBA00022475"/>
    </source>
</evidence>
<evidence type="ECO:0000256" key="13">
    <source>
        <dbReference type="ARBA" id="ARBA00023136"/>
    </source>
</evidence>
<dbReference type="Gene3D" id="3.30.565.10">
    <property type="entry name" value="Histidine kinase-like ATPase, C-terminal domain"/>
    <property type="match status" value="1"/>
</dbReference>